<proteinExistence type="predicted"/>
<dbReference type="Proteomes" id="UP001597061">
    <property type="component" value="Unassembled WGS sequence"/>
</dbReference>
<evidence type="ECO:0000313" key="3">
    <source>
        <dbReference type="Proteomes" id="UP001597061"/>
    </source>
</evidence>
<dbReference type="SUPFAM" id="SSF56436">
    <property type="entry name" value="C-type lectin-like"/>
    <property type="match status" value="1"/>
</dbReference>
<dbReference type="InterPro" id="IPR026341">
    <property type="entry name" value="T9SS_type_B"/>
</dbReference>
<dbReference type="Gene3D" id="3.10.100.10">
    <property type="entry name" value="Mannose-Binding Protein A, subunit A"/>
    <property type="match status" value="1"/>
</dbReference>
<dbReference type="InterPro" id="IPR044023">
    <property type="entry name" value="Ig_7"/>
</dbReference>
<dbReference type="InterPro" id="IPR050111">
    <property type="entry name" value="C-type_lectin/snaclec_domain"/>
</dbReference>
<dbReference type="NCBIfam" id="TIGR04131">
    <property type="entry name" value="Bac_Flav_CTERM"/>
    <property type="match status" value="1"/>
</dbReference>
<dbReference type="Pfam" id="PF13585">
    <property type="entry name" value="CHU_C"/>
    <property type="match status" value="1"/>
</dbReference>
<dbReference type="CDD" id="cd03603">
    <property type="entry name" value="CLECT_VCBS"/>
    <property type="match status" value="1"/>
</dbReference>
<reference evidence="3" key="1">
    <citation type="journal article" date="2019" name="Int. J. Syst. Evol. Microbiol.">
        <title>The Global Catalogue of Microorganisms (GCM) 10K type strain sequencing project: providing services to taxonomists for standard genome sequencing and annotation.</title>
        <authorList>
            <consortium name="The Broad Institute Genomics Platform"/>
            <consortium name="The Broad Institute Genome Sequencing Center for Infectious Disease"/>
            <person name="Wu L."/>
            <person name="Ma J."/>
        </authorList>
    </citation>
    <scope>NUCLEOTIDE SEQUENCE [LARGE SCALE GENOMIC DNA]</scope>
    <source>
        <strain evidence="3">CCUG 62414</strain>
    </source>
</reference>
<dbReference type="PROSITE" id="PS50041">
    <property type="entry name" value="C_TYPE_LECTIN_2"/>
    <property type="match status" value="1"/>
</dbReference>
<dbReference type="Pfam" id="PF19081">
    <property type="entry name" value="Ig_7"/>
    <property type="match status" value="3"/>
</dbReference>
<accession>A0ABW3JLS4</accession>
<dbReference type="PANTHER" id="PTHR22803">
    <property type="entry name" value="MANNOSE, PHOSPHOLIPASE, LECTIN RECEPTOR RELATED"/>
    <property type="match status" value="1"/>
</dbReference>
<dbReference type="EMBL" id="JBHTJI010000042">
    <property type="protein sequence ID" value="MFD0991090.1"/>
    <property type="molecule type" value="Genomic_DNA"/>
</dbReference>
<gene>
    <name evidence="2" type="ORF">ACFQ1R_13355</name>
</gene>
<protein>
    <submittedName>
        <fullName evidence="2">T9SS type B sorting domain-containing protein</fullName>
    </submittedName>
</protein>
<feature type="domain" description="C-type lectin" evidence="1">
    <location>
        <begin position="129"/>
        <end position="255"/>
    </location>
</feature>
<dbReference type="InterPro" id="IPR016186">
    <property type="entry name" value="C-type_lectin-like/link_sf"/>
</dbReference>
<sequence>MCLAQTTNIAPLLTATGNQAYCAKSQINIVTDFNIVDPDDTKTEALYVQISTGYSNGEDTLILTGSHPTITTSWNALEGKLTLSSITTSLVSYTDFIAAVKAIVFQSSSNNPTNKEFSITVGDANYLPSTDHYYQYVPSLGITWSSAKTAAESSTYFGLQGYLATITSVEEAQLCGEQAAGAGWIGGSDAETEGTWKWVTGPEAGTVFWNGDNNGSTTTYSNWNINQPDNAHGGVGEDYLHITDPSIGIKGAWNDLRVAGDSPGVYHPKGYIVEYGGMPGDPILNIATSTSIYTASIINTKPASVCASGIMTLEATASAGASVLWYDAPTGGTLLTTNTVFTTPNLTTTTTYYALASLNGCTTGFRTPVFATVHQIPSITSVTNTVVCETGSGTLSATASAGLINWYSSPIGGVSLATGTSFNTPVLNTTTTYYVDATNNGCTTLTRTPITVTVQKTPLPTANTTQRFCDIENPTISNLVATGSAILWYASNTGGMPLNSSEALVSNTIYYASQTINTCESVSRVAVTVIIDETVVLPQSQDIPVLYECDTMLDGSDTNGYTNFNLTSNETILLNGKLASNYNFSYFIDSAYTIPITTPSNAFLNTIQGGQTIYVRIANNLNNLCYTDASFEIKVNELPVVQTAIIFKNCDEDGTPDGFTNFNLEEVNNVLSNNNSSNLSFTYYLTYNDANLGNNEIASIFNNQIANTIFVRVENGNTCYRVATVNLQVSTTSFTSGYFEELTMCDDDAIIDGKNVFNLTSVSPHLLANFPLGQNLSVHYFETLNDALLEQNEIINQTSYTNKKPFSQVIYVRVESEDNGDCFGVGPHLKLTVNPRPEFEVDNTAIYCLDNNPIRLTTFNPKGNYTYQWKDEAGLLVSSLPYAEVISGGRYSVIATSTFGCESFPVVFNVVESAIANINLDDITIVELSDNNSITINNENNNLGIGDYEFSLDAVDGPYQDEPFFSKVGAGSHIIYVKDKNLCGIAQLEVFILGFPKYFTPNNDGFNDIWQVKGLGNNFSNTSTVKVFDRYGKLIKQLNAKNGTWDGTFNGQPLTNSDYWFIAELVEVSGNVVTYKGHFSLVR</sequence>
<organism evidence="2 3">
    <name type="scientific">Mariniflexile jejuense</name>
    <dbReference type="NCBI Taxonomy" id="1173582"/>
    <lineage>
        <taxon>Bacteria</taxon>
        <taxon>Pseudomonadati</taxon>
        <taxon>Bacteroidota</taxon>
        <taxon>Flavobacteriia</taxon>
        <taxon>Flavobacteriales</taxon>
        <taxon>Flavobacteriaceae</taxon>
        <taxon>Mariniflexile</taxon>
    </lineage>
</organism>
<comment type="caution">
    <text evidence="2">The sequence shown here is derived from an EMBL/GenBank/DDBJ whole genome shotgun (WGS) entry which is preliminary data.</text>
</comment>
<evidence type="ECO:0000259" key="1">
    <source>
        <dbReference type="PROSITE" id="PS50041"/>
    </source>
</evidence>
<dbReference type="InterPro" id="IPR016187">
    <property type="entry name" value="CTDL_fold"/>
</dbReference>
<dbReference type="InterPro" id="IPR001304">
    <property type="entry name" value="C-type_lectin-like"/>
</dbReference>
<dbReference type="InterPro" id="IPR034007">
    <property type="entry name" value="CTLD_bac"/>
</dbReference>
<name>A0ABW3JLS4_9FLAO</name>
<evidence type="ECO:0000313" key="2">
    <source>
        <dbReference type="EMBL" id="MFD0991090.1"/>
    </source>
</evidence>
<keyword evidence="3" id="KW-1185">Reference proteome</keyword>